<dbReference type="RefSeq" id="WP_245789276.1">
    <property type="nucleotide sequence ID" value="NZ_FOQY01000006.1"/>
</dbReference>
<dbReference type="InterPro" id="IPR036465">
    <property type="entry name" value="vWFA_dom_sf"/>
</dbReference>
<dbReference type="InterPro" id="IPR011195">
    <property type="entry name" value="UCP010256"/>
</dbReference>
<dbReference type="Pfam" id="PF05762">
    <property type="entry name" value="VWA_CoxE"/>
    <property type="match status" value="1"/>
</dbReference>
<dbReference type="PIRSF" id="PIRSF010256">
    <property type="entry name" value="CoxE_vWa"/>
    <property type="match status" value="1"/>
</dbReference>
<dbReference type="Proteomes" id="UP000199111">
    <property type="component" value="Unassembled WGS sequence"/>
</dbReference>
<feature type="region of interest" description="Disordered" evidence="1">
    <location>
        <begin position="1"/>
        <end position="76"/>
    </location>
</feature>
<feature type="compositionally biased region" description="Basic and acidic residues" evidence="1">
    <location>
        <begin position="7"/>
        <end position="65"/>
    </location>
</feature>
<dbReference type="PANTHER" id="PTHR39338:SF6">
    <property type="entry name" value="BLL5662 PROTEIN"/>
    <property type="match status" value="1"/>
</dbReference>
<evidence type="ECO:0000313" key="3">
    <source>
        <dbReference type="Proteomes" id="UP000199111"/>
    </source>
</evidence>
<dbReference type="PANTHER" id="PTHR39338">
    <property type="entry name" value="BLL5662 PROTEIN-RELATED"/>
    <property type="match status" value="1"/>
</dbReference>
<reference evidence="3" key="1">
    <citation type="submission" date="2016-10" db="EMBL/GenBank/DDBJ databases">
        <authorList>
            <person name="Varghese N."/>
            <person name="Submissions S."/>
        </authorList>
    </citation>
    <scope>NUCLEOTIDE SEQUENCE [LARGE SCALE GENOMIC DNA]</scope>
    <source>
        <strain evidence="3">CGMCC 4.2126</strain>
    </source>
</reference>
<dbReference type="AlphaFoldDB" id="A0A1I3NTU7"/>
<evidence type="ECO:0008006" key="4">
    <source>
        <dbReference type="Google" id="ProtNLM"/>
    </source>
</evidence>
<dbReference type="EMBL" id="FOQY01000006">
    <property type="protein sequence ID" value="SFJ12176.1"/>
    <property type="molecule type" value="Genomic_DNA"/>
</dbReference>
<keyword evidence="3" id="KW-1185">Reference proteome</keyword>
<dbReference type="CDD" id="cd00198">
    <property type="entry name" value="vWFA"/>
    <property type="match status" value="1"/>
</dbReference>
<dbReference type="InterPro" id="IPR008912">
    <property type="entry name" value="Uncharacterised_CoxE"/>
</dbReference>
<protein>
    <recommendedName>
        <fullName evidence="4">VWFA domain-containing protein</fullName>
    </recommendedName>
</protein>
<evidence type="ECO:0000256" key="1">
    <source>
        <dbReference type="SAM" id="MobiDB-lite"/>
    </source>
</evidence>
<proteinExistence type="predicted"/>
<sequence length="431" mass="46852">MTSAAEGPDRGREGPDRRREGPDRGREGPDRGAEGRDRPGDGPDRRAEGRDRVGDGPDRPGRREGGPPGPGTAGDLVAVMTGFARTLRAAGVPADHERTQGLLRALSHLDAAEPRDVYWAGRFTLCASADDLPRYDRVFHAYFGGLRAGRARPAAITVTRHTATMSGAPGGDDGPAPVASASAAEVLRNRDVAKMTGAELAEVRRLLAVFRAEREQRRSRRLRPSQRGRLDSRATIRETLRRGGEAARLRYRAHRTRPRRVVLLVDVSGSMTPYADTLLRLAHALVRCEPRATEVFSAGTRLTRLTAELRHRDPATAMDAVSRAIPDWSGGTRLGEELKRFLSLNDARGAVVVIASDGWERGDVSLLGAEMARLSRMAYRVIWVNPHKGQRGYQPLTAGMRAALPHIDDFVAGHSLAAFEELARLLGGAHA</sequence>
<dbReference type="GeneID" id="96298251"/>
<evidence type="ECO:0000313" key="2">
    <source>
        <dbReference type="EMBL" id="SFJ12176.1"/>
    </source>
</evidence>
<gene>
    <name evidence="2" type="ORF">SAMN05216275_106319</name>
</gene>
<organism evidence="2 3">
    <name type="scientific">Streptosporangium canum</name>
    <dbReference type="NCBI Taxonomy" id="324952"/>
    <lineage>
        <taxon>Bacteria</taxon>
        <taxon>Bacillati</taxon>
        <taxon>Actinomycetota</taxon>
        <taxon>Actinomycetes</taxon>
        <taxon>Streptosporangiales</taxon>
        <taxon>Streptosporangiaceae</taxon>
        <taxon>Streptosporangium</taxon>
    </lineage>
</organism>
<accession>A0A1I3NTU7</accession>
<name>A0A1I3NTU7_9ACTN</name>
<dbReference type="SUPFAM" id="SSF53300">
    <property type="entry name" value="vWA-like"/>
    <property type="match status" value="1"/>
</dbReference>